<proteinExistence type="predicted"/>
<evidence type="ECO:0000313" key="1">
    <source>
        <dbReference type="EMBL" id="OMO69662.1"/>
    </source>
</evidence>
<comment type="caution">
    <text evidence="1">The sequence shown here is derived from an EMBL/GenBank/DDBJ whole genome shotgun (WGS) entry which is preliminary data.</text>
</comment>
<keyword evidence="2" id="KW-1185">Reference proteome</keyword>
<organism evidence="1 2">
    <name type="scientific">Corchorus olitorius</name>
    <dbReference type="NCBI Taxonomy" id="93759"/>
    <lineage>
        <taxon>Eukaryota</taxon>
        <taxon>Viridiplantae</taxon>
        <taxon>Streptophyta</taxon>
        <taxon>Embryophyta</taxon>
        <taxon>Tracheophyta</taxon>
        <taxon>Spermatophyta</taxon>
        <taxon>Magnoliopsida</taxon>
        <taxon>eudicotyledons</taxon>
        <taxon>Gunneridae</taxon>
        <taxon>Pentapetalae</taxon>
        <taxon>rosids</taxon>
        <taxon>malvids</taxon>
        <taxon>Malvales</taxon>
        <taxon>Malvaceae</taxon>
        <taxon>Grewioideae</taxon>
        <taxon>Apeibeae</taxon>
        <taxon>Corchorus</taxon>
    </lineage>
</organism>
<evidence type="ECO:0000313" key="2">
    <source>
        <dbReference type="Proteomes" id="UP000187203"/>
    </source>
</evidence>
<dbReference type="AlphaFoldDB" id="A0A1R3HH77"/>
<reference evidence="2" key="1">
    <citation type="submission" date="2013-09" db="EMBL/GenBank/DDBJ databases">
        <title>Corchorus olitorius genome sequencing.</title>
        <authorList>
            <person name="Alam M."/>
            <person name="Haque M.S."/>
            <person name="Islam M.S."/>
            <person name="Emdad E.M."/>
            <person name="Islam M.M."/>
            <person name="Ahmed B."/>
            <person name="Halim A."/>
            <person name="Hossen Q.M.M."/>
            <person name="Hossain M.Z."/>
            <person name="Ahmed R."/>
            <person name="Khan M.M."/>
            <person name="Islam R."/>
            <person name="Rashid M.M."/>
            <person name="Khan S.A."/>
            <person name="Rahman M.S."/>
            <person name="Alam M."/>
            <person name="Yahiya A.S."/>
            <person name="Khan M.S."/>
            <person name="Azam M.S."/>
            <person name="Haque T."/>
            <person name="Lashkar M.Z.H."/>
            <person name="Akhand A.I."/>
            <person name="Morshed G."/>
            <person name="Roy S."/>
            <person name="Uddin K.S."/>
            <person name="Rabeya T."/>
            <person name="Hossain A.S."/>
            <person name="Chowdhury A."/>
            <person name="Snigdha A.R."/>
            <person name="Mortoza M.S."/>
            <person name="Matin S.A."/>
            <person name="Hoque S.M.E."/>
            <person name="Islam M.K."/>
            <person name="Roy D.K."/>
            <person name="Haider R."/>
            <person name="Moosa M.M."/>
            <person name="Elias S.M."/>
            <person name="Hasan A.M."/>
            <person name="Jahan S."/>
            <person name="Shafiuddin M."/>
            <person name="Mahmood N."/>
            <person name="Shommy N.S."/>
        </authorList>
    </citation>
    <scope>NUCLEOTIDE SEQUENCE [LARGE SCALE GENOMIC DNA]</scope>
    <source>
        <strain evidence="2">cv. O-4</strain>
    </source>
</reference>
<gene>
    <name evidence="1" type="ORF">COLO4_28971</name>
</gene>
<dbReference type="Proteomes" id="UP000187203">
    <property type="component" value="Unassembled WGS sequence"/>
</dbReference>
<accession>A0A1R3HH77</accession>
<dbReference type="EMBL" id="AWUE01020175">
    <property type="protein sequence ID" value="OMO69662.1"/>
    <property type="molecule type" value="Genomic_DNA"/>
</dbReference>
<protein>
    <submittedName>
        <fullName evidence="1">Uncharacterized protein</fullName>
    </submittedName>
</protein>
<sequence length="41" mass="4773">MVLKVALGKYTGNSTLSAILYDIEHNEDRDQKQQQFRALMF</sequence>
<name>A0A1R3HH77_9ROSI</name>